<feature type="compositionally biased region" description="Low complexity" evidence="2">
    <location>
        <begin position="155"/>
        <end position="166"/>
    </location>
</feature>
<dbReference type="PRINTS" id="PR00811">
    <property type="entry name" value="BCTERIALGSPD"/>
</dbReference>
<accession>A0ABQ6F327</accession>
<dbReference type="PANTHER" id="PTHR30332:SF17">
    <property type="entry name" value="TYPE IV PILIATION SYSTEM PROTEIN DR_0774-RELATED"/>
    <property type="match status" value="1"/>
</dbReference>
<proteinExistence type="inferred from homology"/>
<dbReference type="InterPro" id="IPR032789">
    <property type="entry name" value="T2SS-T3SS_pil_N"/>
</dbReference>
<dbReference type="EMBL" id="BSPW01000067">
    <property type="protein sequence ID" value="GLT19107.1"/>
    <property type="molecule type" value="Genomic_DNA"/>
</dbReference>
<name>A0ABQ6F327_9VIBR</name>
<dbReference type="PANTHER" id="PTHR30332">
    <property type="entry name" value="PROBABLE GENERAL SECRETION PATHWAY PROTEIN D"/>
    <property type="match status" value="1"/>
</dbReference>
<evidence type="ECO:0000256" key="1">
    <source>
        <dbReference type="RuleBase" id="RU004003"/>
    </source>
</evidence>
<evidence type="ECO:0000313" key="5">
    <source>
        <dbReference type="EMBL" id="GLT19107.1"/>
    </source>
</evidence>
<reference evidence="6" key="1">
    <citation type="journal article" date="2019" name="Int. J. Syst. Evol. Microbiol.">
        <title>The Global Catalogue of Microorganisms (GCM) 10K type strain sequencing project: providing services to taxonomists for standard genome sequencing and annotation.</title>
        <authorList>
            <consortium name="The Broad Institute Genomics Platform"/>
            <consortium name="The Broad Institute Genome Sequencing Center for Infectious Disease"/>
            <person name="Wu L."/>
            <person name="Ma J."/>
        </authorList>
    </citation>
    <scope>NUCLEOTIDE SEQUENCE [LARGE SCALE GENOMIC DNA]</scope>
    <source>
        <strain evidence="6">NBRC 108723</strain>
    </source>
</reference>
<dbReference type="Pfam" id="PF13629">
    <property type="entry name" value="T2SS-T3SS_pil_N"/>
    <property type="match status" value="1"/>
</dbReference>
<feature type="domain" description="Type II/III secretion system secretin-like" evidence="3">
    <location>
        <begin position="252"/>
        <end position="411"/>
    </location>
</feature>
<feature type="domain" description="Pilus formation protein N-terminal" evidence="4">
    <location>
        <begin position="25"/>
        <end position="93"/>
    </location>
</feature>
<dbReference type="Pfam" id="PF00263">
    <property type="entry name" value="Secretin"/>
    <property type="match status" value="1"/>
</dbReference>
<keyword evidence="6" id="KW-1185">Reference proteome</keyword>
<comment type="caution">
    <text evidence="5">The sequence shown here is derived from an EMBL/GenBank/DDBJ whole genome shotgun (WGS) entry which is preliminary data.</text>
</comment>
<feature type="region of interest" description="Disordered" evidence="2">
    <location>
        <begin position="155"/>
        <end position="176"/>
    </location>
</feature>
<feature type="region of interest" description="Disordered" evidence="2">
    <location>
        <begin position="438"/>
        <end position="470"/>
    </location>
</feature>
<comment type="similarity">
    <text evidence="1">Belongs to the bacterial secretin family.</text>
</comment>
<dbReference type="Proteomes" id="UP001157138">
    <property type="component" value="Unassembled WGS sequence"/>
</dbReference>
<evidence type="ECO:0000256" key="2">
    <source>
        <dbReference type="SAM" id="MobiDB-lite"/>
    </source>
</evidence>
<protein>
    <submittedName>
        <fullName evidence="5">Secretin</fullName>
    </submittedName>
</protein>
<evidence type="ECO:0000259" key="4">
    <source>
        <dbReference type="Pfam" id="PF13629"/>
    </source>
</evidence>
<dbReference type="InterPro" id="IPR004846">
    <property type="entry name" value="T2SS/T3SS_dom"/>
</dbReference>
<organism evidence="5 6">
    <name type="scientific">Vibrio zhanjiangensis</name>
    <dbReference type="NCBI Taxonomy" id="1046128"/>
    <lineage>
        <taxon>Bacteria</taxon>
        <taxon>Pseudomonadati</taxon>
        <taxon>Pseudomonadota</taxon>
        <taxon>Gammaproteobacteria</taxon>
        <taxon>Vibrionales</taxon>
        <taxon>Vibrionaceae</taxon>
        <taxon>Vibrio</taxon>
    </lineage>
</organism>
<gene>
    <name evidence="5" type="primary">rcpA</name>
    <name evidence="5" type="ORF">GCM10007938_28890</name>
</gene>
<sequence>MTTLLRWWGSLLLPGLFFTCFSWASALEVNINEAQMVRLPQKAKSIFISNTHIADYQPMTNTKLMVFGKQAGTATMTILNDKEQVIYSNKIRVVHDTQELDSLIKNQFPEASVKTESLGGKLWLKGSVPSPAMAHSIVNVAKGYLSPIIALQGTSDNDSSQSGDSSATQVQPSTENNDELINQLLVTMPTQVNIRVRIAEVSRNVSNKLGIKWGSVMGEGSSAENMIGSFMYNKPSGASSWTKPDFSALVDALASTGDMSILAEPNLSAISGEEASFLVGGEVPIPLIQGDTARVEYRPFGVNLNFKPIVLGPDRISLKVEPEVSSVSVENQAVFNGSVLPSFTSRRASTTIELASGQSFALGGLLQSSEIEQLQKVPGIGDIPVLGALFRSNQYLRRETELIIIATAYLVEPVRSDNLTLPTDTLIPQSDLERLLALPRKKSTTSTSSGNEAYTDNRKPRLLGDNGFYY</sequence>
<dbReference type="RefSeq" id="WP_284192975.1">
    <property type="nucleotide sequence ID" value="NZ_BSPW01000067.1"/>
</dbReference>
<evidence type="ECO:0000259" key="3">
    <source>
        <dbReference type="Pfam" id="PF00263"/>
    </source>
</evidence>
<dbReference type="InterPro" id="IPR050810">
    <property type="entry name" value="Bact_Secretion_Sys_Channel"/>
</dbReference>
<evidence type="ECO:0000313" key="6">
    <source>
        <dbReference type="Proteomes" id="UP001157138"/>
    </source>
</evidence>
<dbReference type="InterPro" id="IPR001775">
    <property type="entry name" value="GspD/PilQ"/>
</dbReference>
<feature type="compositionally biased region" description="Polar residues" evidence="2">
    <location>
        <begin position="444"/>
        <end position="454"/>
    </location>
</feature>